<comment type="caution">
    <text evidence="3">The sequence shown here is derived from an EMBL/GenBank/DDBJ whole genome shotgun (WGS) entry which is preliminary data.</text>
</comment>
<proteinExistence type="predicted"/>
<protein>
    <submittedName>
        <fullName evidence="3">Uncharacterized protein</fullName>
    </submittedName>
</protein>
<keyword evidence="1" id="KW-0175">Coiled coil</keyword>
<evidence type="ECO:0000256" key="2">
    <source>
        <dbReference type="SAM" id="MobiDB-lite"/>
    </source>
</evidence>
<evidence type="ECO:0000256" key="1">
    <source>
        <dbReference type="SAM" id="Coils"/>
    </source>
</evidence>
<evidence type="ECO:0000313" key="3">
    <source>
        <dbReference type="EMBL" id="CAB1451596.1"/>
    </source>
</evidence>
<name>A0A9N7VFX0_PLEPL</name>
<sequence>MKKNILQKEPEKLKASYNKLKAGLTQEKKKKKNYFQKEAEKLEASYNEVCQIHAYNQKKLNTVLKEEKRMKNVLQEELEKLKASYQEGLPKSYNQPGEVQQRAPGGEGEEERSPKRAGEAQSFLSLELSSLRKRFFPMFSLIPRRWGCGETKECFILVGSQQNCVVVKEAEEVSGANIPQQLS</sequence>
<dbReference type="Proteomes" id="UP001153269">
    <property type="component" value="Unassembled WGS sequence"/>
</dbReference>
<evidence type="ECO:0000313" key="4">
    <source>
        <dbReference type="Proteomes" id="UP001153269"/>
    </source>
</evidence>
<dbReference type="EMBL" id="CADEAL010004092">
    <property type="protein sequence ID" value="CAB1451596.1"/>
    <property type="molecule type" value="Genomic_DNA"/>
</dbReference>
<feature type="coiled-coil region" evidence="1">
    <location>
        <begin position="57"/>
        <end position="84"/>
    </location>
</feature>
<organism evidence="3 4">
    <name type="scientific">Pleuronectes platessa</name>
    <name type="common">European plaice</name>
    <dbReference type="NCBI Taxonomy" id="8262"/>
    <lineage>
        <taxon>Eukaryota</taxon>
        <taxon>Metazoa</taxon>
        <taxon>Chordata</taxon>
        <taxon>Craniata</taxon>
        <taxon>Vertebrata</taxon>
        <taxon>Euteleostomi</taxon>
        <taxon>Actinopterygii</taxon>
        <taxon>Neopterygii</taxon>
        <taxon>Teleostei</taxon>
        <taxon>Neoteleostei</taxon>
        <taxon>Acanthomorphata</taxon>
        <taxon>Carangaria</taxon>
        <taxon>Pleuronectiformes</taxon>
        <taxon>Pleuronectoidei</taxon>
        <taxon>Pleuronectidae</taxon>
        <taxon>Pleuronectes</taxon>
    </lineage>
</organism>
<feature type="region of interest" description="Disordered" evidence="2">
    <location>
        <begin position="85"/>
        <end position="120"/>
    </location>
</feature>
<reference evidence="3" key="1">
    <citation type="submission" date="2020-03" db="EMBL/GenBank/DDBJ databases">
        <authorList>
            <person name="Weist P."/>
        </authorList>
    </citation>
    <scope>NUCLEOTIDE SEQUENCE</scope>
</reference>
<dbReference type="AlphaFoldDB" id="A0A9N7VFX0"/>
<accession>A0A9N7VFX0</accession>
<gene>
    <name evidence="3" type="ORF">PLEPLA_LOCUS39290</name>
</gene>
<keyword evidence="4" id="KW-1185">Reference proteome</keyword>